<dbReference type="Gene3D" id="3.40.50.2300">
    <property type="match status" value="1"/>
</dbReference>
<dbReference type="PRINTS" id="PR00719">
    <property type="entry name" value="LMWPTPASE"/>
</dbReference>
<accession>A0A1Z9YWW4</accession>
<dbReference type="CDD" id="cd16343">
    <property type="entry name" value="LMWPTP"/>
    <property type="match status" value="1"/>
</dbReference>
<comment type="catalytic activity">
    <reaction evidence="5">
        <text>O-phospho-L-tyrosyl-[protein] + H2O = L-tyrosyl-[protein] + phosphate</text>
        <dbReference type="Rhea" id="RHEA:10684"/>
        <dbReference type="Rhea" id="RHEA-COMP:10136"/>
        <dbReference type="Rhea" id="RHEA-COMP:20101"/>
        <dbReference type="ChEBI" id="CHEBI:15377"/>
        <dbReference type="ChEBI" id="CHEBI:43474"/>
        <dbReference type="ChEBI" id="CHEBI:46858"/>
        <dbReference type="ChEBI" id="CHEBI:61978"/>
        <dbReference type="EC" id="3.1.3.48"/>
    </reaction>
</comment>
<organism evidence="8 9">
    <name type="scientific">Acinetobacter populi</name>
    <dbReference type="NCBI Taxonomy" id="1582270"/>
    <lineage>
        <taxon>Bacteria</taxon>
        <taxon>Pseudomonadati</taxon>
        <taxon>Pseudomonadota</taxon>
        <taxon>Gammaproteobacteria</taxon>
        <taxon>Moraxellales</taxon>
        <taxon>Moraxellaceae</taxon>
        <taxon>Acinetobacter</taxon>
    </lineage>
</organism>
<evidence type="ECO:0000313" key="9">
    <source>
        <dbReference type="Proteomes" id="UP000196536"/>
    </source>
</evidence>
<dbReference type="InterPro" id="IPR023485">
    <property type="entry name" value="Ptyr_pPase"/>
</dbReference>
<protein>
    <recommendedName>
        <fullName evidence="2">protein-tyrosine-phosphatase</fullName>
        <ecNumber evidence="2">3.1.3.48</ecNumber>
    </recommendedName>
</protein>
<keyword evidence="9" id="KW-1185">Reference proteome</keyword>
<gene>
    <name evidence="8" type="ORF">CAP51_12255</name>
</gene>
<dbReference type="Pfam" id="PF01451">
    <property type="entry name" value="LMWPc"/>
    <property type="match status" value="1"/>
</dbReference>
<feature type="active site" description="Proton donor" evidence="6">
    <location>
        <position position="115"/>
    </location>
</feature>
<sequence>MKIENILVVCVGNICRSPMAEYFLKQKFPNLSISSAGISGLIGHPADDKALQCMDRLNIDMRSHIARKLNADLIKKADLILVMSNNQQSHLEKTWPFAKGKTFRLGHWQNRNVPDPYQHDQAFFDQTCLNIQSYVQDWTSHI</sequence>
<comment type="caution">
    <text evidence="8">The sequence shown here is derived from an EMBL/GenBank/DDBJ whole genome shotgun (WGS) entry which is preliminary data.</text>
</comment>
<feature type="active site" description="Nucleophile" evidence="6">
    <location>
        <position position="10"/>
    </location>
</feature>
<evidence type="ECO:0000256" key="1">
    <source>
        <dbReference type="ARBA" id="ARBA00011063"/>
    </source>
</evidence>
<keyword evidence="4" id="KW-0904">Protein phosphatase</keyword>
<dbReference type="EMBL" id="NEXX01000004">
    <property type="protein sequence ID" value="OUY06696.1"/>
    <property type="molecule type" value="Genomic_DNA"/>
</dbReference>
<dbReference type="PANTHER" id="PTHR11717">
    <property type="entry name" value="LOW MOLECULAR WEIGHT PROTEIN TYROSINE PHOSPHATASE"/>
    <property type="match status" value="1"/>
</dbReference>
<dbReference type="AlphaFoldDB" id="A0A1Z9YWW4"/>
<evidence type="ECO:0000256" key="4">
    <source>
        <dbReference type="ARBA" id="ARBA00022912"/>
    </source>
</evidence>
<evidence type="ECO:0000256" key="2">
    <source>
        <dbReference type="ARBA" id="ARBA00013064"/>
    </source>
</evidence>
<dbReference type="InterPro" id="IPR036196">
    <property type="entry name" value="Ptyr_pPase_sf"/>
</dbReference>
<reference evidence="8 9" key="1">
    <citation type="submission" date="2017-05" db="EMBL/GenBank/DDBJ databases">
        <title>Acinetobacter populi ANC 5415 (= PBJ7), whole genome shotgun sequencing project.</title>
        <authorList>
            <person name="Nemec A."/>
            <person name="Radolfova-Krizova L."/>
        </authorList>
    </citation>
    <scope>NUCLEOTIDE SEQUENCE [LARGE SCALE GENOMIC DNA]</scope>
    <source>
        <strain evidence="8 9">PBJ7</strain>
    </source>
</reference>
<dbReference type="SUPFAM" id="SSF52788">
    <property type="entry name" value="Phosphotyrosine protein phosphatases I"/>
    <property type="match status" value="1"/>
</dbReference>
<evidence type="ECO:0000256" key="5">
    <source>
        <dbReference type="ARBA" id="ARBA00051722"/>
    </source>
</evidence>
<dbReference type="OrthoDB" id="9784339at2"/>
<name>A0A1Z9YWW4_9GAMM</name>
<dbReference type="Proteomes" id="UP000196536">
    <property type="component" value="Unassembled WGS sequence"/>
</dbReference>
<dbReference type="EC" id="3.1.3.48" evidence="2"/>
<evidence type="ECO:0000313" key="8">
    <source>
        <dbReference type="EMBL" id="OUY06696.1"/>
    </source>
</evidence>
<dbReference type="PANTHER" id="PTHR11717:SF31">
    <property type="entry name" value="LOW MOLECULAR WEIGHT PROTEIN-TYROSINE-PHOSPHATASE ETP-RELATED"/>
    <property type="match status" value="1"/>
</dbReference>
<dbReference type="SMART" id="SM00226">
    <property type="entry name" value="LMWPc"/>
    <property type="match status" value="1"/>
</dbReference>
<proteinExistence type="inferred from homology"/>
<evidence type="ECO:0000256" key="6">
    <source>
        <dbReference type="PIRSR" id="PIRSR617867-1"/>
    </source>
</evidence>
<evidence type="ECO:0000259" key="7">
    <source>
        <dbReference type="SMART" id="SM00226"/>
    </source>
</evidence>
<feature type="active site" evidence="6">
    <location>
        <position position="16"/>
    </location>
</feature>
<feature type="domain" description="Phosphotyrosine protein phosphatase I" evidence="7">
    <location>
        <begin position="4"/>
        <end position="141"/>
    </location>
</feature>
<comment type="similarity">
    <text evidence="1">Belongs to the low molecular weight phosphotyrosine protein phosphatase family.</text>
</comment>
<dbReference type="InterPro" id="IPR050438">
    <property type="entry name" value="LMW_PTPase"/>
</dbReference>
<dbReference type="RefSeq" id="WP_087621051.1">
    <property type="nucleotide sequence ID" value="NZ_NEXX01000004.1"/>
</dbReference>
<dbReference type="InterPro" id="IPR017867">
    <property type="entry name" value="Tyr_phospatase_low_mol_wt"/>
</dbReference>
<keyword evidence="3" id="KW-0378">Hydrolase</keyword>
<evidence type="ECO:0000256" key="3">
    <source>
        <dbReference type="ARBA" id="ARBA00022801"/>
    </source>
</evidence>
<dbReference type="GO" id="GO:0004725">
    <property type="term" value="F:protein tyrosine phosphatase activity"/>
    <property type="evidence" value="ECO:0007669"/>
    <property type="project" value="UniProtKB-EC"/>
</dbReference>